<keyword evidence="3" id="KW-0812">Transmembrane</keyword>
<feature type="region of interest" description="Disordered" evidence="2">
    <location>
        <begin position="159"/>
        <end position="184"/>
    </location>
</feature>
<gene>
    <name evidence="5" type="ORF">AB6A40_004956</name>
</gene>
<dbReference type="PANTHER" id="PTHR24637">
    <property type="entry name" value="COLLAGEN"/>
    <property type="match status" value="1"/>
</dbReference>
<dbReference type="PANTHER" id="PTHR24637:SF262">
    <property type="entry name" value="CUTICLE COLLAGEN 34-RELATED"/>
    <property type="match status" value="1"/>
</dbReference>
<evidence type="ECO:0000256" key="2">
    <source>
        <dbReference type="SAM" id="MobiDB-lite"/>
    </source>
</evidence>
<organism evidence="5 6">
    <name type="scientific">Gnathostoma spinigerum</name>
    <dbReference type="NCBI Taxonomy" id="75299"/>
    <lineage>
        <taxon>Eukaryota</taxon>
        <taxon>Metazoa</taxon>
        <taxon>Ecdysozoa</taxon>
        <taxon>Nematoda</taxon>
        <taxon>Chromadorea</taxon>
        <taxon>Rhabditida</taxon>
        <taxon>Spirurina</taxon>
        <taxon>Gnathostomatomorpha</taxon>
        <taxon>Gnathostomatoidea</taxon>
        <taxon>Gnathostomatidae</taxon>
        <taxon>Gnathostoma</taxon>
    </lineage>
</organism>
<dbReference type="InterPro" id="IPR002486">
    <property type="entry name" value="Col_cuticle_N"/>
</dbReference>
<sequence length="307" mass="31675">MEIVERTVPGAQPYVTMDSFGKSDPHILHEKQVRQIAVAAVGISTTAIVLTIVTIPFLLTYAQTLHNHVIDETDFCKMMSRNLWSQVSSVQRMTPILNREKRGWLFGQWIPGGGIGGGAAETATAPDAEPAVDIVTSVPIRIYDSKKSQGCCCARGPMGAAGEPGEPGRDGVDGLSGKNGQNGVDGQVIQSDVPVDEPCFVCSQAPRGMPGPPGAKGSQGPRGAPGLRGINGVRGKEGMVGQIGAPGAPGDQGERGERGDDGHVIRIDGKPGPKGPVGPPGVKGVMGRKGERGNSFPGPVGPPGDVS</sequence>
<evidence type="ECO:0000259" key="4">
    <source>
        <dbReference type="SMART" id="SM01088"/>
    </source>
</evidence>
<keyword evidence="3" id="KW-1133">Transmembrane helix</keyword>
<dbReference type="Proteomes" id="UP001608902">
    <property type="component" value="Unassembled WGS sequence"/>
</dbReference>
<evidence type="ECO:0000256" key="3">
    <source>
        <dbReference type="SAM" id="Phobius"/>
    </source>
</evidence>
<feature type="region of interest" description="Disordered" evidence="2">
    <location>
        <begin position="206"/>
        <end position="225"/>
    </location>
</feature>
<evidence type="ECO:0000256" key="1">
    <source>
        <dbReference type="ARBA" id="ARBA00022737"/>
    </source>
</evidence>
<name>A0ABD6ENX4_9BILA</name>
<protein>
    <recommendedName>
        <fullName evidence="4">Nematode cuticle collagen N-terminal domain-containing protein</fullName>
    </recommendedName>
</protein>
<dbReference type="SMART" id="SM01088">
    <property type="entry name" value="Col_cuticle_N"/>
    <property type="match status" value="1"/>
</dbReference>
<keyword evidence="1" id="KW-0677">Repeat</keyword>
<feature type="transmembrane region" description="Helical" evidence="3">
    <location>
        <begin position="36"/>
        <end position="59"/>
    </location>
</feature>
<dbReference type="AlphaFoldDB" id="A0ABD6ENX4"/>
<feature type="region of interest" description="Disordered" evidence="2">
    <location>
        <begin position="240"/>
        <end position="307"/>
    </location>
</feature>
<comment type="caution">
    <text evidence="5">The sequence shown here is derived from an EMBL/GenBank/DDBJ whole genome shotgun (WGS) entry which is preliminary data.</text>
</comment>
<dbReference type="EMBL" id="JBGFUD010003020">
    <property type="protein sequence ID" value="MFH4978247.1"/>
    <property type="molecule type" value="Genomic_DNA"/>
</dbReference>
<dbReference type="Pfam" id="PF01484">
    <property type="entry name" value="Col_cuticle_N"/>
    <property type="match status" value="1"/>
</dbReference>
<feature type="domain" description="Nematode cuticle collagen N-terminal" evidence="4">
    <location>
        <begin position="37"/>
        <end position="87"/>
    </location>
</feature>
<keyword evidence="6" id="KW-1185">Reference proteome</keyword>
<accession>A0ABD6ENX4</accession>
<dbReference type="InterPro" id="IPR008160">
    <property type="entry name" value="Collagen"/>
</dbReference>
<dbReference type="Pfam" id="PF01391">
    <property type="entry name" value="Collagen"/>
    <property type="match status" value="1"/>
</dbReference>
<reference evidence="5 6" key="1">
    <citation type="submission" date="2024-08" db="EMBL/GenBank/DDBJ databases">
        <title>Gnathostoma spinigerum genome.</title>
        <authorList>
            <person name="Gonzalez-Bertolin B."/>
            <person name="Monzon S."/>
            <person name="Zaballos A."/>
            <person name="Jimenez P."/>
            <person name="Dekumyoy P."/>
            <person name="Varona S."/>
            <person name="Cuesta I."/>
            <person name="Sumanam S."/>
            <person name="Adisakwattana P."/>
            <person name="Gasser R.B."/>
            <person name="Hernandez-Gonzalez A."/>
            <person name="Young N.D."/>
            <person name="Perteguer M.J."/>
        </authorList>
    </citation>
    <scope>NUCLEOTIDE SEQUENCE [LARGE SCALE GENOMIC DNA]</scope>
    <source>
        <strain evidence="5">AL3</strain>
        <tissue evidence="5">Liver</tissue>
    </source>
</reference>
<keyword evidence="3" id="KW-0472">Membrane</keyword>
<proteinExistence type="predicted"/>
<evidence type="ECO:0000313" key="5">
    <source>
        <dbReference type="EMBL" id="MFH4978247.1"/>
    </source>
</evidence>
<feature type="compositionally biased region" description="Basic and acidic residues" evidence="2">
    <location>
        <begin position="252"/>
        <end position="271"/>
    </location>
</feature>
<evidence type="ECO:0000313" key="6">
    <source>
        <dbReference type="Proteomes" id="UP001608902"/>
    </source>
</evidence>